<dbReference type="STRING" id="1538553.JT25_002055"/>
<dbReference type="InterPro" id="IPR010319">
    <property type="entry name" value="Transglutaminase-like_Cys_pept"/>
</dbReference>
<name>A0A140E4F6_9GAMM</name>
<dbReference type="GO" id="GO:0016779">
    <property type="term" value="F:nucleotidyltransferase activity"/>
    <property type="evidence" value="ECO:0007669"/>
    <property type="project" value="UniProtKB-KW"/>
</dbReference>
<sequence length="223" mass="24857">MPAVNKGALNAASLAILVFSLCCSIVLAAGLLIDQSLLDRVEKKYGAAAKQRFVDWQSLIENGKSWPEATKLERVNDFFNGNIEFVDDIILWQKTDYWAAPTEFLAKGAGDCEDYSIAKYFTLVEMGIDENKLRITYVKALELNQAHMVLTYFDSPRAVPLVLDNLKPSIVPATQRSDLQPVYSFNGTGLWLAKSKGSGQHVGGSDRLSMWTELKLRMLESPF</sequence>
<dbReference type="PANTHER" id="PTHR39327:SF1">
    <property type="entry name" value="BLR5470 PROTEIN"/>
    <property type="match status" value="1"/>
</dbReference>
<gene>
    <name evidence="1" type="ORF">JT25_002055</name>
</gene>
<dbReference type="PANTHER" id="PTHR39327">
    <property type="match status" value="1"/>
</dbReference>
<reference evidence="1 2" key="1">
    <citation type="journal article" date="2015" name="Environ. Microbiol.">
        <title>Methane oxidation coupled to nitrate reduction under hypoxia by the Gammaproteobacterium Methylomonas denitrificans, sp. nov. type strain FJG1.</title>
        <authorList>
            <person name="Kits K.D."/>
            <person name="Klotz M.G."/>
            <person name="Stein L.Y."/>
        </authorList>
    </citation>
    <scope>NUCLEOTIDE SEQUENCE [LARGE SCALE GENOMIC DNA]</scope>
    <source>
        <strain evidence="1 2">FJG1</strain>
    </source>
</reference>
<accession>A0A140E4F6</accession>
<evidence type="ECO:0000313" key="1">
    <source>
        <dbReference type="EMBL" id="AMK75280.1"/>
    </source>
</evidence>
<dbReference type="Proteomes" id="UP000030512">
    <property type="component" value="Chromosome"/>
</dbReference>
<dbReference type="AlphaFoldDB" id="A0A140E4F6"/>
<dbReference type="InterPro" id="IPR038765">
    <property type="entry name" value="Papain-like_cys_pep_sf"/>
</dbReference>
<proteinExistence type="predicted"/>
<organism evidence="1 2">
    <name type="scientific">Methylomonas denitrificans</name>
    <dbReference type="NCBI Taxonomy" id="1538553"/>
    <lineage>
        <taxon>Bacteria</taxon>
        <taxon>Pseudomonadati</taxon>
        <taxon>Pseudomonadota</taxon>
        <taxon>Gammaproteobacteria</taxon>
        <taxon>Methylococcales</taxon>
        <taxon>Methylococcaceae</taxon>
        <taxon>Methylomonas</taxon>
    </lineage>
</organism>
<dbReference type="Pfam" id="PF06035">
    <property type="entry name" value="Peptidase_C93"/>
    <property type="match status" value="1"/>
</dbReference>
<dbReference type="Gene3D" id="3.10.620.30">
    <property type="match status" value="1"/>
</dbReference>
<dbReference type="EMBL" id="CP014476">
    <property type="protein sequence ID" value="AMK75280.1"/>
    <property type="molecule type" value="Genomic_DNA"/>
</dbReference>
<dbReference type="KEGG" id="mdn:JT25_002055"/>
<keyword evidence="1" id="KW-0548">Nucleotidyltransferase</keyword>
<protein>
    <submittedName>
        <fullName evidence="1">Sulfate adenylyltransferase</fullName>
    </submittedName>
</protein>
<dbReference type="SUPFAM" id="SSF54001">
    <property type="entry name" value="Cysteine proteinases"/>
    <property type="match status" value="1"/>
</dbReference>
<evidence type="ECO:0000313" key="2">
    <source>
        <dbReference type="Proteomes" id="UP000030512"/>
    </source>
</evidence>
<keyword evidence="2" id="KW-1185">Reference proteome</keyword>
<dbReference type="RefSeq" id="WP_036272105.1">
    <property type="nucleotide sequence ID" value="NZ_CP014476.1"/>
</dbReference>
<keyword evidence="1" id="KW-0808">Transferase</keyword>